<dbReference type="AlphaFoldDB" id="A0A0C2H6F3"/>
<evidence type="ECO:0000313" key="2">
    <source>
        <dbReference type="Proteomes" id="UP000054047"/>
    </source>
</evidence>
<accession>A0A0C2H6F3</accession>
<proteinExistence type="predicted"/>
<keyword evidence="2" id="KW-1185">Reference proteome</keyword>
<organism evidence="1 2">
    <name type="scientific">Ancylostoma duodenale</name>
    <dbReference type="NCBI Taxonomy" id="51022"/>
    <lineage>
        <taxon>Eukaryota</taxon>
        <taxon>Metazoa</taxon>
        <taxon>Ecdysozoa</taxon>
        <taxon>Nematoda</taxon>
        <taxon>Chromadorea</taxon>
        <taxon>Rhabditida</taxon>
        <taxon>Rhabditina</taxon>
        <taxon>Rhabditomorpha</taxon>
        <taxon>Strongyloidea</taxon>
        <taxon>Ancylostomatidae</taxon>
        <taxon>Ancylostomatinae</taxon>
        <taxon>Ancylostoma</taxon>
    </lineage>
</organism>
<name>A0A0C2H6F3_9BILA</name>
<dbReference type="OrthoDB" id="1932312at2759"/>
<evidence type="ECO:0000313" key="1">
    <source>
        <dbReference type="EMBL" id="KIH69440.1"/>
    </source>
</evidence>
<protein>
    <submittedName>
        <fullName evidence="1">Uncharacterized protein</fullName>
    </submittedName>
</protein>
<reference evidence="1 2" key="1">
    <citation type="submission" date="2013-12" db="EMBL/GenBank/DDBJ databases">
        <title>Draft genome of the parsitic nematode Ancylostoma duodenale.</title>
        <authorList>
            <person name="Mitreva M."/>
        </authorList>
    </citation>
    <scope>NUCLEOTIDE SEQUENCE [LARGE SCALE GENOMIC DNA]</scope>
    <source>
        <strain evidence="1 2">Zhejiang</strain>
    </source>
</reference>
<gene>
    <name evidence="1" type="ORF">ANCDUO_00219</name>
</gene>
<dbReference type="EMBL" id="KN726156">
    <property type="protein sequence ID" value="KIH69440.1"/>
    <property type="molecule type" value="Genomic_DNA"/>
</dbReference>
<sequence>MSRDCIKVFLSMMAKLEDNNRETGCGGHVIVSADLQGCIKIMVNRPKCTKPGHSTFNGQE</sequence>
<dbReference type="Proteomes" id="UP000054047">
    <property type="component" value="Unassembled WGS sequence"/>
</dbReference>